<comment type="caution">
    <text evidence="1">The sequence shown here is derived from an EMBL/GenBank/DDBJ whole genome shotgun (WGS) entry which is preliminary data.</text>
</comment>
<reference evidence="1 2" key="1">
    <citation type="journal article" date="2017" name="Gigascience">
        <title>Genome sequence of the small brown planthopper, Laodelphax striatellus.</title>
        <authorList>
            <person name="Zhu J."/>
            <person name="Jiang F."/>
            <person name="Wang X."/>
            <person name="Yang P."/>
            <person name="Bao Y."/>
            <person name="Zhao W."/>
            <person name="Wang W."/>
            <person name="Lu H."/>
            <person name="Wang Q."/>
            <person name="Cui N."/>
            <person name="Li J."/>
            <person name="Chen X."/>
            <person name="Luo L."/>
            <person name="Yu J."/>
            <person name="Kang L."/>
            <person name="Cui F."/>
        </authorList>
    </citation>
    <scope>NUCLEOTIDE SEQUENCE [LARGE SCALE GENOMIC DNA]</scope>
    <source>
        <strain evidence="1">Lst14</strain>
    </source>
</reference>
<name>A0A482WL90_LAOST</name>
<gene>
    <name evidence="1" type="ORF">LSTR_LSTR015070</name>
</gene>
<proteinExistence type="predicted"/>
<dbReference type="InParanoid" id="A0A482WL90"/>
<protein>
    <submittedName>
        <fullName evidence="1">Uncharacterized protein</fullName>
    </submittedName>
</protein>
<keyword evidence="2" id="KW-1185">Reference proteome</keyword>
<organism evidence="1 2">
    <name type="scientific">Laodelphax striatellus</name>
    <name type="common">Small brown planthopper</name>
    <name type="synonym">Delphax striatella</name>
    <dbReference type="NCBI Taxonomy" id="195883"/>
    <lineage>
        <taxon>Eukaryota</taxon>
        <taxon>Metazoa</taxon>
        <taxon>Ecdysozoa</taxon>
        <taxon>Arthropoda</taxon>
        <taxon>Hexapoda</taxon>
        <taxon>Insecta</taxon>
        <taxon>Pterygota</taxon>
        <taxon>Neoptera</taxon>
        <taxon>Paraneoptera</taxon>
        <taxon>Hemiptera</taxon>
        <taxon>Auchenorrhyncha</taxon>
        <taxon>Fulgoroidea</taxon>
        <taxon>Delphacidae</taxon>
        <taxon>Criomorphinae</taxon>
        <taxon>Laodelphax</taxon>
    </lineage>
</organism>
<sequence length="96" mass="10953">MALNKAHSYGRESFLSETVTLILFCSRDICWLFSCSASKQNREQERTENRQQGTGETLTLYCVWNRAPVVFGRSQFHCTVGGFTFRVCKLGRSDCS</sequence>
<dbReference type="EMBL" id="QKKF02032621">
    <property type="protein sequence ID" value="RZF34080.1"/>
    <property type="molecule type" value="Genomic_DNA"/>
</dbReference>
<accession>A0A482WL90</accession>
<dbReference type="AlphaFoldDB" id="A0A482WL90"/>
<evidence type="ECO:0000313" key="2">
    <source>
        <dbReference type="Proteomes" id="UP000291343"/>
    </source>
</evidence>
<dbReference type="Proteomes" id="UP000291343">
    <property type="component" value="Unassembled WGS sequence"/>
</dbReference>
<evidence type="ECO:0000313" key="1">
    <source>
        <dbReference type="EMBL" id="RZF34080.1"/>
    </source>
</evidence>